<gene>
    <name evidence="1" type="ORF">TBIB3V08_LOCUS1207</name>
</gene>
<organism evidence="1">
    <name type="scientific">Timema bartmani</name>
    <dbReference type="NCBI Taxonomy" id="61472"/>
    <lineage>
        <taxon>Eukaryota</taxon>
        <taxon>Metazoa</taxon>
        <taxon>Ecdysozoa</taxon>
        <taxon>Arthropoda</taxon>
        <taxon>Hexapoda</taxon>
        <taxon>Insecta</taxon>
        <taxon>Pterygota</taxon>
        <taxon>Neoptera</taxon>
        <taxon>Polyneoptera</taxon>
        <taxon>Phasmatodea</taxon>
        <taxon>Timematodea</taxon>
        <taxon>Timematoidea</taxon>
        <taxon>Timematidae</taxon>
        <taxon>Timema</taxon>
    </lineage>
</organism>
<sequence>MALNIDEKSWTEVRDLFRSWREENVRRSLDVVDLWETVLAKKINALGDESRQGQFLNTANYVAAEGAN</sequence>
<proteinExistence type="predicted"/>
<protein>
    <submittedName>
        <fullName evidence="1">Uncharacterized protein</fullName>
    </submittedName>
</protein>
<dbReference type="EMBL" id="OD564493">
    <property type="protein sequence ID" value="CAD7438619.1"/>
    <property type="molecule type" value="Genomic_DNA"/>
</dbReference>
<dbReference type="AlphaFoldDB" id="A0A7R9HWH9"/>
<name>A0A7R9HWH9_9NEOP</name>
<evidence type="ECO:0000313" key="1">
    <source>
        <dbReference type="EMBL" id="CAD7438619.1"/>
    </source>
</evidence>
<reference evidence="1" key="1">
    <citation type="submission" date="2020-11" db="EMBL/GenBank/DDBJ databases">
        <authorList>
            <person name="Tran Van P."/>
        </authorList>
    </citation>
    <scope>NUCLEOTIDE SEQUENCE</scope>
</reference>
<accession>A0A7R9HWH9</accession>